<keyword evidence="1" id="KW-0472">Membrane</keyword>
<gene>
    <name evidence="2" type="ORF">KL859_23045</name>
</gene>
<comment type="caution">
    <text evidence="2">The sequence shown here is derived from an EMBL/GenBank/DDBJ whole genome shotgun (WGS) entry which is preliminary data.</text>
</comment>
<dbReference type="Proteomes" id="UP000696413">
    <property type="component" value="Unassembled WGS sequence"/>
</dbReference>
<sequence>MTAYGGECGHWPYSTHARRHGMTRWQARRLSRQFAGVGVGIAAARLRELADGAPATAGELADVEFAFLATELRHDERLARVKRGRRACISCLITVGVGVLMLVSLISMVLLLFSLMLHNPPY</sequence>
<protein>
    <submittedName>
        <fullName evidence="2">Uncharacterized protein</fullName>
    </submittedName>
</protein>
<evidence type="ECO:0000313" key="3">
    <source>
        <dbReference type="Proteomes" id="UP000696413"/>
    </source>
</evidence>
<name>A0ABS6HSS0_MYCGD</name>
<evidence type="ECO:0000313" key="2">
    <source>
        <dbReference type="EMBL" id="MBU8825737.1"/>
    </source>
</evidence>
<evidence type="ECO:0000256" key="1">
    <source>
        <dbReference type="SAM" id="Phobius"/>
    </source>
</evidence>
<keyword evidence="3" id="KW-1185">Reference proteome</keyword>
<dbReference type="EMBL" id="JAHBOM010000019">
    <property type="protein sequence ID" value="MBU8825737.1"/>
    <property type="molecule type" value="Genomic_DNA"/>
</dbReference>
<accession>A0ABS6HSS0</accession>
<keyword evidence="1" id="KW-1133">Transmembrane helix</keyword>
<feature type="transmembrane region" description="Helical" evidence="1">
    <location>
        <begin position="87"/>
        <end position="117"/>
    </location>
</feature>
<proteinExistence type="predicted"/>
<organism evidence="2 3">
    <name type="scientific">Mycolicibacterium goodii</name>
    <name type="common">Mycobacterium goodii</name>
    <dbReference type="NCBI Taxonomy" id="134601"/>
    <lineage>
        <taxon>Bacteria</taxon>
        <taxon>Bacillati</taxon>
        <taxon>Actinomycetota</taxon>
        <taxon>Actinomycetes</taxon>
        <taxon>Mycobacteriales</taxon>
        <taxon>Mycobacteriaceae</taxon>
        <taxon>Mycolicibacterium</taxon>
    </lineage>
</organism>
<reference evidence="2 3" key="1">
    <citation type="submission" date="2021-05" db="EMBL/GenBank/DDBJ databases">
        <title>Draft Genome Sequences of Clinical Respiratory Isolates of Mycobacterium goodii Recovered in Ireland.</title>
        <authorList>
            <person name="Flanagan P.R."/>
            <person name="Mok S."/>
            <person name="Roycroft E."/>
            <person name="Rogers T.R."/>
            <person name="Fitzgibbon M."/>
        </authorList>
    </citation>
    <scope>NUCLEOTIDE SEQUENCE [LARGE SCALE GENOMIC DNA]</scope>
    <source>
        <strain evidence="2 3">14IE55</strain>
    </source>
</reference>
<keyword evidence="1" id="KW-0812">Transmembrane</keyword>
<dbReference type="RefSeq" id="WP_199179295.1">
    <property type="nucleotide sequence ID" value="NZ_JAHBOK010000008.1"/>
</dbReference>